<dbReference type="Pfam" id="PF13233">
    <property type="entry name" value="Complex1_LYR_2"/>
    <property type="match status" value="1"/>
</dbReference>
<reference evidence="2 3" key="1">
    <citation type="journal article" date="2024" name="Nat. Commun.">
        <title>Phylogenomics reveals the evolutionary origins of lichenization in chlorophyte algae.</title>
        <authorList>
            <person name="Puginier C."/>
            <person name="Libourel C."/>
            <person name="Otte J."/>
            <person name="Skaloud P."/>
            <person name="Haon M."/>
            <person name="Grisel S."/>
            <person name="Petersen M."/>
            <person name="Berrin J.G."/>
            <person name="Delaux P.M."/>
            <person name="Dal Grande F."/>
            <person name="Keller J."/>
        </authorList>
    </citation>
    <scope>NUCLEOTIDE SEQUENCE [LARGE SCALE GENOMIC DNA]</scope>
    <source>
        <strain evidence="2 3">SAG 2036</strain>
    </source>
</reference>
<keyword evidence="3" id="KW-1185">Reference proteome</keyword>
<proteinExistence type="predicted"/>
<evidence type="ECO:0000313" key="3">
    <source>
        <dbReference type="Proteomes" id="UP001465755"/>
    </source>
</evidence>
<feature type="region of interest" description="Disordered" evidence="1">
    <location>
        <begin position="77"/>
        <end position="118"/>
    </location>
</feature>
<sequence length="118" mass="13451">MEVQRAYRHLLRVVSKRVSPAAEDTAWRELISAEFRKPVTGDVPAKLQLAYDYAFLIDGVHEQKDLLASYNIGIDRQSRQREDVQKSAARAGLSIPQHWDEVKKSQADSSKQLSDRQS</sequence>
<dbReference type="Proteomes" id="UP001465755">
    <property type="component" value="Unassembled WGS sequence"/>
</dbReference>
<dbReference type="AlphaFoldDB" id="A0AAW1NQZ5"/>
<organism evidence="2 3">
    <name type="scientific">Symbiochloris irregularis</name>
    <dbReference type="NCBI Taxonomy" id="706552"/>
    <lineage>
        <taxon>Eukaryota</taxon>
        <taxon>Viridiplantae</taxon>
        <taxon>Chlorophyta</taxon>
        <taxon>core chlorophytes</taxon>
        <taxon>Trebouxiophyceae</taxon>
        <taxon>Trebouxiales</taxon>
        <taxon>Trebouxiaceae</taxon>
        <taxon>Symbiochloris</taxon>
    </lineage>
</organism>
<comment type="caution">
    <text evidence="2">The sequence shown here is derived from an EMBL/GenBank/DDBJ whole genome shotgun (WGS) entry which is preliminary data.</text>
</comment>
<evidence type="ECO:0000256" key="1">
    <source>
        <dbReference type="SAM" id="MobiDB-lite"/>
    </source>
</evidence>
<dbReference type="EMBL" id="JALJOQ010000126">
    <property type="protein sequence ID" value="KAK9795583.1"/>
    <property type="molecule type" value="Genomic_DNA"/>
</dbReference>
<protein>
    <recommendedName>
        <fullName evidence="4">Complex 1 LYR protein</fullName>
    </recommendedName>
</protein>
<dbReference type="PANTHER" id="PTHR35763:SF1">
    <property type="entry name" value="OS11G0133900 PROTEIN"/>
    <property type="match status" value="1"/>
</dbReference>
<evidence type="ECO:0000313" key="2">
    <source>
        <dbReference type="EMBL" id="KAK9795583.1"/>
    </source>
</evidence>
<accession>A0AAW1NQZ5</accession>
<gene>
    <name evidence="2" type="ORF">WJX73_008756</name>
</gene>
<dbReference type="PANTHER" id="PTHR35763">
    <property type="entry name" value="COMPLEX 1 LYR-LIKE PROTEIN"/>
    <property type="match status" value="1"/>
</dbReference>
<evidence type="ECO:0008006" key="4">
    <source>
        <dbReference type="Google" id="ProtNLM"/>
    </source>
</evidence>
<name>A0AAW1NQZ5_9CHLO</name>